<gene>
    <name evidence="1" type="ORF">BES34_015970</name>
</gene>
<organism evidence="1 2">
    <name type="scientific">Leptospira inadai serovar Lyme</name>
    <dbReference type="NCBI Taxonomy" id="293084"/>
    <lineage>
        <taxon>Bacteria</taxon>
        <taxon>Pseudomonadati</taxon>
        <taxon>Spirochaetota</taxon>
        <taxon>Spirochaetia</taxon>
        <taxon>Leptospirales</taxon>
        <taxon>Leptospiraceae</taxon>
        <taxon>Leptospira</taxon>
    </lineage>
</organism>
<accession>A0ABX4YFM3</accession>
<evidence type="ECO:0000313" key="2">
    <source>
        <dbReference type="Proteomes" id="UP000094669"/>
    </source>
</evidence>
<protein>
    <submittedName>
        <fullName evidence="1">Uncharacterized protein</fullName>
    </submittedName>
</protein>
<reference evidence="1" key="1">
    <citation type="submission" date="2018-01" db="EMBL/GenBank/DDBJ databases">
        <title>Genomic characterization of Leptospira inadai serogroup Lyme isolated from captured rat in Brazil and comparative analysis with human reference strain.</title>
        <authorList>
            <person name="Moreno L.Z."/>
            <person name="Loureiro A.P."/>
            <person name="Miraglia F."/>
            <person name="Kremer F.S."/>
            <person name="Eslabao M.R."/>
            <person name="Dellagostin O.A."/>
            <person name="Lilenbaum W."/>
            <person name="Moreno A.M."/>
        </authorList>
    </citation>
    <scope>NUCLEOTIDE SEQUENCE [LARGE SCALE GENOMIC DNA]</scope>
    <source>
        <strain evidence="1">M34/99</strain>
    </source>
</reference>
<keyword evidence="2" id="KW-1185">Reference proteome</keyword>
<dbReference type="Proteomes" id="UP000094669">
    <property type="component" value="Unassembled WGS sequence"/>
</dbReference>
<evidence type="ECO:0000313" key="1">
    <source>
        <dbReference type="EMBL" id="PNV74045.1"/>
    </source>
</evidence>
<comment type="caution">
    <text evidence="1">The sequence shown here is derived from an EMBL/GenBank/DDBJ whole genome shotgun (WGS) entry which is preliminary data.</text>
</comment>
<proteinExistence type="predicted"/>
<name>A0ABX4YFM3_9LEPT</name>
<sequence length="80" mass="9175">MSFKSRIDSNIFNPIISEIQARRSSLLFQNKTIFKIASTETSLSVKRLPVFKRPGEIARRYSIFLKSPGLKSFCKYSLVS</sequence>
<dbReference type="EMBL" id="MCRM02000019">
    <property type="protein sequence ID" value="PNV74045.1"/>
    <property type="molecule type" value="Genomic_DNA"/>
</dbReference>